<comment type="caution">
    <text evidence="15">The sequence shown here is derived from an EMBL/GenBank/DDBJ whole genome shotgun (WGS) entry which is preliminary data.</text>
</comment>
<proteinExistence type="predicted"/>
<dbReference type="InterPro" id="IPR001736">
    <property type="entry name" value="PLipase_D/transphosphatidylase"/>
</dbReference>
<evidence type="ECO:0000256" key="7">
    <source>
        <dbReference type="ARBA" id="ARBA00022989"/>
    </source>
</evidence>
<evidence type="ECO:0000256" key="2">
    <source>
        <dbReference type="ARBA" id="ARBA00022475"/>
    </source>
</evidence>
<dbReference type="GO" id="GO:0032049">
    <property type="term" value="P:cardiolipin biosynthetic process"/>
    <property type="evidence" value="ECO:0007669"/>
    <property type="project" value="UniProtKB-UniRule"/>
</dbReference>
<dbReference type="InterPro" id="IPR025202">
    <property type="entry name" value="PLD-like_dom"/>
</dbReference>
<reference evidence="15 16" key="1">
    <citation type="journal article" date="2015" name="Genome Announc.">
        <title>Draft Genome Sequence of Filamentous Marine Cyanobacterium Lyngbya confervoides Strain BDU141951.</title>
        <authorList>
            <person name="Chandrababunaidu M.M."/>
            <person name="Sen D."/>
            <person name="Tripathy S."/>
        </authorList>
    </citation>
    <scope>NUCLEOTIDE SEQUENCE [LARGE SCALE GENOMIC DNA]</scope>
    <source>
        <strain evidence="15 16">BDU141951</strain>
    </source>
</reference>
<dbReference type="Pfam" id="PF13091">
    <property type="entry name" value="PLDc_2"/>
    <property type="match status" value="2"/>
</dbReference>
<dbReference type="GO" id="GO:0005886">
    <property type="term" value="C:plasma membrane"/>
    <property type="evidence" value="ECO:0007669"/>
    <property type="project" value="UniProtKB-SubCell"/>
</dbReference>
<organism evidence="15 16">
    <name type="scientific">Lyngbya confervoides BDU141951</name>
    <dbReference type="NCBI Taxonomy" id="1574623"/>
    <lineage>
        <taxon>Bacteria</taxon>
        <taxon>Bacillati</taxon>
        <taxon>Cyanobacteriota</taxon>
        <taxon>Cyanophyceae</taxon>
        <taxon>Oscillatoriophycideae</taxon>
        <taxon>Oscillatoriales</taxon>
        <taxon>Microcoleaceae</taxon>
        <taxon>Lyngbya</taxon>
    </lineage>
</organism>
<keyword evidence="4" id="KW-0808">Transferase</keyword>
<dbReference type="Proteomes" id="UP000031561">
    <property type="component" value="Unassembled WGS sequence"/>
</dbReference>
<name>A0ABD4T9M0_9CYAN</name>
<protein>
    <recommendedName>
        <fullName evidence="12">Cardiolipin synthase</fullName>
        <ecNumber evidence="12">2.7.8.-</ecNumber>
    </recommendedName>
</protein>
<keyword evidence="10" id="KW-0594">Phospholipid biosynthesis</keyword>
<dbReference type="SUPFAM" id="SSF56024">
    <property type="entry name" value="Phospholipase D/nuclease"/>
    <property type="match status" value="2"/>
</dbReference>
<accession>A0ABD4T9M0</accession>
<gene>
    <name evidence="15" type="primary">cls</name>
    <name evidence="15" type="ORF">QQ91_0020120</name>
</gene>
<keyword evidence="16" id="KW-1185">Reference proteome</keyword>
<dbReference type="AlphaFoldDB" id="A0ABD4T9M0"/>
<feature type="domain" description="PLD phosphodiesterase" evidence="14">
    <location>
        <begin position="219"/>
        <end position="246"/>
    </location>
</feature>
<geneLocation type="plasmid" evidence="15">
    <name>unnamed7</name>
</geneLocation>
<dbReference type="Gene3D" id="3.30.870.10">
    <property type="entry name" value="Endonuclease Chain A"/>
    <property type="match status" value="2"/>
</dbReference>
<evidence type="ECO:0000256" key="13">
    <source>
        <dbReference type="SAM" id="Phobius"/>
    </source>
</evidence>
<keyword evidence="6" id="KW-0677">Repeat</keyword>
<dbReference type="PANTHER" id="PTHR21248">
    <property type="entry name" value="CARDIOLIPIN SYNTHASE"/>
    <property type="match status" value="1"/>
</dbReference>
<evidence type="ECO:0000256" key="10">
    <source>
        <dbReference type="ARBA" id="ARBA00023209"/>
    </source>
</evidence>
<evidence type="ECO:0000256" key="3">
    <source>
        <dbReference type="ARBA" id="ARBA00022516"/>
    </source>
</evidence>
<keyword evidence="3" id="KW-0444">Lipid biosynthesis</keyword>
<keyword evidence="15" id="KW-0614">Plasmid</keyword>
<sequence length="482" mass="55076">MVLGGSDLGLWIMGLMVILYGFGLWNAIHAVMNIRTPQGAIAWSLALIAFPWIALPLYWLLGRWQFQGYVAAFHQVYQQRQHEVHRGYQELLDYLQPPGDPWTGLHRLAQSLTEISFTRDNGVQLLCNGEQTFAAMLAAISTAQDYIFLETYILRNDCTGMRFQQALIKQAQRGVQVYLLCDALGSIRLPRSYLKTLQRQGVHVAAFRSTRSWRDRFQMNFRNHRKILIIDGKTGFAGGLNLGDEYLGKVPRFGAWRDTHLQLWGPAVQSLQLAFLKDWYWSRGKMPAAQWQVQTPSPSGNHTALVFPTGPVNPIDDCTYFFSYIIHTAQHRLWIASPYFVPNESILTALKTAALRGVEVRILLPAKADHLLVYLSSFSYYREMQQAGISLYRYEPGFMHQKVLLVDDAMAAVGTVNLDYRSFRLNFEVTVFVINSTFVQEVEAMFIQDFAQSHPVDYQQYQQCWIGFKVAVSVARLLAPLQ</sequence>
<keyword evidence="5 13" id="KW-0812">Transmembrane</keyword>
<evidence type="ECO:0000256" key="6">
    <source>
        <dbReference type="ARBA" id="ARBA00022737"/>
    </source>
</evidence>
<dbReference type="NCBIfam" id="TIGR04265">
    <property type="entry name" value="bac_cardiolipin"/>
    <property type="match status" value="1"/>
</dbReference>
<dbReference type="EC" id="2.7.8.-" evidence="12"/>
<dbReference type="PANTHER" id="PTHR21248:SF22">
    <property type="entry name" value="PHOSPHOLIPASE D"/>
    <property type="match status" value="1"/>
</dbReference>
<evidence type="ECO:0000256" key="5">
    <source>
        <dbReference type="ARBA" id="ARBA00022692"/>
    </source>
</evidence>
<evidence type="ECO:0000259" key="14">
    <source>
        <dbReference type="PROSITE" id="PS50035"/>
    </source>
</evidence>
<keyword evidence="2" id="KW-1003">Cell membrane</keyword>
<evidence type="ECO:0000256" key="12">
    <source>
        <dbReference type="NCBIfam" id="TIGR04265"/>
    </source>
</evidence>
<dbReference type="InterPro" id="IPR022924">
    <property type="entry name" value="Cardiolipin_synthase"/>
</dbReference>
<keyword evidence="8" id="KW-0443">Lipid metabolism</keyword>
<keyword evidence="11" id="KW-1208">Phospholipid metabolism</keyword>
<keyword evidence="7 13" id="KW-1133">Transmembrane helix</keyword>
<dbReference type="PROSITE" id="PS50035">
    <property type="entry name" value="PLD"/>
    <property type="match status" value="2"/>
</dbReference>
<comment type="subcellular location">
    <subcellularLocation>
        <location evidence="1">Cell membrane</location>
    </subcellularLocation>
</comment>
<feature type="transmembrane region" description="Helical" evidence="13">
    <location>
        <begin position="6"/>
        <end position="28"/>
    </location>
</feature>
<dbReference type="FunFam" id="3.30.870.10:FF:000014">
    <property type="entry name" value="Cardiolipin synthase"/>
    <property type="match status" value="1"/>
</dbReference>
<dbReference type="GO" id="GO:0008808">
    <property type="term" value="F:cardiolipin synthase activity"/>
    <property type="evidence" value="ECO:0007669"/>
    <property type="project" value="UniProtKB-UniRule"/>
</dbReference>
<evidence type="ECO:0000313" key="16">
    <source>
        <dbReference type="Proteomes" id="UP000031561"/>
    </source>
</evidence>
<dbReference type="SMART" id="SM00155">
    <property type="entry name" value="PLDc"/>
    <property type="match status" value="2"/>
</dbReference>
<evidence type="ECO:0000313" key="15">
    <source>
        <dbReference type="EMBL" id="MCM1985129.1"/>
    </source>
</evidence>
<evidence type="ECO:0000256" key="11">
    <source>
        <dbReference type="ARBA" id="ARBA00023264"/>
    </source>
</evidence>
<dbReference type="EMBL" id="JTHE03000114">
    <property type="protein sequence ID" value="MCM1985129.1"/>
    <property type="molecule type" value="Genomic_DNA"/>
</dbReference>
<evidence type="ECO:0000256" key="8">
    <source>
        <dbReference type="ARBA" id="ARBA00023098"/>
    </source>
</evidence>
<feature type="transmembrane region" description="Helical" evidence="13">
    <location>
        <begin position="40"/>
        <end position="61"/>
    </location>
</feature>
<keyword evidence="9 13" id="KW-0472">Membrane</keyword>
<dbReference type="RefSeq" id="WP_166283512.1">
    <property type="nucleotide sequence ID" value="NZ_JTHE03000114.1"/>
</dbReference>
<evidence type="ECO:0000256" key="1">
    <source>
        <dbReference type="ARBA" id="ARBA00004236"/>
    </source>
</evidence>
<feature type="domain" description="PLD phosphodiesterase" evidence="14">
    <location>
        <begin position="395"/>
        <end position="422"/>
    </location>
</feature>
<evidence type="ECO:0000256" key="9">
    <source>
        <dbReference type="ARBA" id="ARBA00023136"/>
    </source>
</evidence>
<evidence type="ECO:0000256" key="4">
    <source>
        <dbReference type="ARBA" id="ARBA00022679"/>
    </source>
</evidence>